<protein>
    <recommendedName>
        <fullName evidence="1">bis(5'-nucleosyl)-tetraphosphatase (symmetrical)</fullName>
        <ecNumber evidence="1">3.6.1.41</ecNumber>
    </recommendedName>
</protein>
<dbReference type="RefSeq" id="WP_204698497.1">
    <property type="nucleotide sequence ID" value="NZ_JAFBEC010000008.1"/>
</dbReference>
<evidence type="ECO:0000256" key="5">
    <source>
        <dbReference type="ARBA" id="ARBA00023004"/>
    </source>
</evidence>
<evidence type="ECO:0000256" key="3">
    <source>
        <dbReference type="ARBA" id="ARBA00022741"/>
    </source>
</evidence>
<keyword evidence="3" id="KW-0547">Nucleotide-binding</keyword>
<organism evidence="8 9">
    <name type="scientific">Geomicrobium sediminis</name>
    <dbReference type="NCBI Taxonomy" id="1347788"/>
    <lineage>
        <taxon>Bacteria</taxon>
        <taxon>Bacillati</taxon>
        <taxon>Bacillota</taxon>
        <taxon>Bacilli</taxon>
        <taxon>Bacillales</taxon>
        <taxon>Geomicrobium</taxon>
    </lineage>
</organism>
<dbReference type="Pfam" id="PF01966">
    <property type="entry name" value="HD"/>
    <property type="match status" value="1"/>
</dbReference>
<dbReference type="GO" id="GO:0016787">
    <property type="term" value="F:hydrolase activity"/>
    <property type="evidence" value="ECO:0007669"/>
    <property type="project" value="UniProtKB-KW"/>
</dbReference>
<dbReference type="InterPro" id="IPR051094">
    <property type="entry name" value="Diverse_Catalytic_Enzymes"/>
</dbReference>
<dbReference type="PANTHER" id="PTHR35795:SF1">
    <property type="entry name" value="BIS(5'-NUCLEOSYL)-TETRAPHOSPHATASE, SYMMETRICAL"/>
    <property type="match status" value="1"/>
</dbReference>
<comment type="caution">
    <text evidence="8">The sequence shown here is derived from an EMBL/GenBank/DDBJ whole genome shotgun (WGS) entry which is preliminary data.</text>
</comment>
<sequence length="189" mass="21467">MNNEEIRKIVADVLPEQRYKHTLGVAETAIELGARFAPTLCEASLERASLVHDYKKPFGRVELTELLQQYEPNEDFSSYGGVLLHGPVAAYLLKEDFGIEDEEIFHAVYYHTTGRAKMSLFEKIIFLADFIEPGRHFPGVHEVRKLAEKDLDLAVLESLRSTIHHLSAKHVLIHPLTLSAYNDQVRTAK</sequence>
<proteinExistence type="predicted"/>
<dbReference type="EC" id="3.6.1.41" evidence="1"/>
<gene>
    <name evidence="8" type="ORF">JOD17_002881</name>
</gene>
<evidence type="ECO:0000256" key="6">
    <source>
        <dbReference type="ARBA" id="ARBA00049417"/>
    </source>
</evidence>
<evidence type="ECO:0000256" key="2">
    <source>
        <dbReference type="ARBA" id="ARBA00022723"/>
    </source>
</evidence>
<reference evidence="8 9" key="1">
    <citation type="submission" date="2021-01" db="EMBL/GenBank/DDBJ databases">
        <title>Genomic Encyclopedia of Type Strains, Phase IV (KMG-IV): sequencing the most valuable type-strain genomes for metagenomic binning, comparative biology and taxonomic classification.</title>
        <authorList>
            <person name="Goeker M."/>
        </authorList>
    </citation>
    <scope>NUCLEOTIDE SEQUENCE [LARGE SCALE GENOMIC DNA]</scope>
    <source>
        <strain evidence="8 9">DSM 25540</strain>
    </source>
</reference>
<dbReference type="EMBL" id="JAFBEC010000008">
    <property type="protein sequence ID" value="MBM7633785.1"/>
    <property type="molecule type" value="Genomic_DNA"/>
</dbReference>
<evidence type="ECO:0000313" key="8">
    <source>
        <dbReference type="EMBL" id="MBM7633785.1"/>
    </source>
</evidence>
<comment type="catalytic activity">
    <reaction evidence="6">
        <text>P(1),P(4)-bis(5'-adenosyl) tetraphosphate + H2O = 2 ADP + 2 H(+)</text>
        <dbReference type="Rhea" id="RHEA:24252"/>
        <dbReference type="ChEBI" id="CHEBI:15377"/>
        <dbReference type="ChEBI" id="CHEBI:15378"/>
        <dbReference type="ChEBI" id="CHEBI:58141"/>
        <dbReference type="ChEBI" id="CHEBI:456216"/>
        <dbReference type="EC" id="3.6.1.41"/>
    </reaction>
</comment>
<dbReference type="PANTHER" id="PTHR35795">
    <property type="entry name" value="SLR1885 PROTEIN"/>
    <property type="match status" value="1"/>
</dbReference>
<name>A0ABS2PEC8_9BACL</name>
<dbReference type="InterPro" id="IPR005249">
    <property type="entry name" value="YqeK"/>
</dbReference>
<dbReference type="CDD" id="cd00077">
    <property type="entry name" value="HDc"/>
    <property type="match status" value="1"/>
</dbReference>
<dbReference type="NCBIfam" id="TIGR00488">
    <property type="entry name" value="bis(5'-nucleosyl)-tetraphosphatase (symmetrical) YqeK"/>
    <property type="match status" value="1"/>
</dbReference>
<evidence type="ECO:0000313" key="9">
    <source>
        <dbReference type="Proteomes" id="UP000741863"/>
    </source>
</evidence>
<dbReference type="InterPro" id="IPR003607">
    <property type="entry name" value="HD/PDEase_dom"/>
</dbReference>
<dbReference type="InterPro" id="IPR006674">
    <property type="entry name" value="HD_domain"/>
</dbReference>
<accession>A0ABS2PEC8</accession>
<feature type="domain" description="HD/PDEase" evidence="7">
    <location>
        <begin position="14"/>
        <end position="143"/>
    </location>
</feature>
<dbReference type="Gene3D" id="1.10.3210.10">
    <property type="entry name" value="Hypothetical protein af1432"/>
    <property type="match status" value="1"/>
</dbReference>
<keyword evidence="2" id="KW-0479">Metal-binding</keyword>
<dbReference type="Proteomes" id="UP000741863">
    <property type="component" value="Unassembled WGS sequence"/>
</dbReference>
<keyword evidence="9" id="KW-1185">Reference proteome</keyword>
<dbReference type="SMART" id="SM00471">
    <property type="entry name" value="HDc"/>
    <property type="match status" value="1"/>
</dbReference>
<evidence type="ECO:0000256" key="4">
    <source>
        <dbReference type="ARBA" id="ARBA00022801"/>
    </source>
</evidence>
<evidence type="ECO:0000259" key="7">
    <source>
        <dbReference type="SMART" id="SM00471"/>
    </source>
</evidence>
<keyword evidence="5" id="KW-0408">Iron</keyword>
<dbReference type="SUPFAM" id="SSF109604">
    <property type="entry name" value="HD-domain/PDEase-like"/>
    <property type="match status" value="1"/>
</dbReference>
<evidence type="ECO:0000256" key="1">
    <source>
        <dbReference type="ARBA" id="ARBA00012506"/>
    </source>
</evidence>
<keyword evidence="4 8" id="KW-0378">Hydrolase</keyword>